<feature type="transmembrane region" description="Helical" evidence="1">
    <location>
        <begin position="79"/>
        <end position="104"/>
    </location>
</feature>
<feature type="transmembrane region" description="Helical" evidence="1">
    <location>
        <begin position="43"/>
        <end position="67"/>
    </location>
</feature>
<keyword evidence="1" id="KW-1133">Transmembrane helix</keyword>
<comment type="caution">
    <text evidence="2">The sequence shown here is derived from an EMBL/GenBank/DDBJ whole genome shotgun (WGS) entry which is preliminary data.</text>
</comment>
<name>A0A229VWT6_9BIFI</name>
<keyword evidence="3" id="KW-1185">Reference proteome</keyword>
<evidence type="ECO:0000313" key="3">
    <source>
        <dbReference type="Proteomes" id="UP000215433"/>
    </source>
</evidence>
<protein>
    <submittedName>
        <fullName evidence="2">Uncharacterized protein</fullName>
    </submittedName>
</protein>
<proteinExistence type="predicted"/>
<dbReference type="AlphaFoldDB" id="A0A229VWT6"/>
<keyword evidence="1" id="KW-0812">Transmembrane</keyword>
<keyword evidence="1" id="KW-0472">Membrane</keyword>
<accession>A0A229VWT6</accession>
<organism evidence="2 3">
    <name type="scientific">Bifidobacterium vansinderenii</name>
    <dbReference type="NCBI Taxonomy" id="1984871"/>
    <lineage>
        <taxon>Bacteria</taxon>
        <taxon>Bacillati</taxon>
        <taxon>Actinomycetota</taxon>
        <taxon>Actinomycetes</taxon>
        <taxon>Bifidobacteriales</taxon>
        <taxon>Bifidobacteriaceae</taxon>
        <taxon>Bifidobacterium</taxon>
    </lineage>
</organism>
<dbReference type="Proteomes" id="UP000215433">
    <property type="component" value="Unassembled WGS sequence"/>
</dbReference>
<gene>
    <name evidence="2" type="ORF">Tam10B_1657</name>
</gene>
<reference evidence="2 3" key="1">
    <citation type="submission" date="2017-05" db="EMBL/GenBank/DDBJ databases">
        <title>Bifidobacterium vansinderenii sp. nov.</title>
        <authorList>
            <person name="Lugli G.A."/>
            <person name="Duranti S."/>
            <person name="Mangifesta M."/>
        </authorList>
    </citation>
    <scope>NUCLEOTIDE SEQUENCE [LARGE SCALE GENOMIC DNA]</scope>
    <source>
        <strain evidence="2 3">Tam10B</strain>
    </source>
</reference>
<evidence type="ECO:0000256" key="1">
    <source>
        <dbReference type="SAM" id="Phobius"/>
    </source>
</evidence>
<evidence type="ECO:0000313" key="2">
    <source>
        <dbReference type="EMBL" id="OXN00084.1"/>
    </source>
</evidence>
<feature type="transmembrane region" description="Helical" evidence="1">
    <location>
        <begin position="14"/>
        <end position="36"/>
    </location>
</feature>
<sequence length="160" mass="18238">MARYVFVKEEEDDVLGLVLVCGGVLALILAAVVFLFQKLLLGLVVLVWIAVLLLPVNLLANLFMRLLEPNAGMSGAGNYLIWLMYLLIVSPALLIIIPILAWAFTSLWWDSWGPFFTTFTDLPVRFLGLFNDDWAEWFRGCNQWVYRQSIYSFEDALNSL</sequence>
<dbReference type="EMBL" id="NEWD01000022">
    <property type="protein sequence ID" value="OXN00084.1"/>
    <property type="molecule type" value="Genomic_DNA"/>
</dbReference>